<dbReference type="AlphaFoldDB" id="A0A8J2ME45"/>
<dbReference type="PANTHER" id="PTHR47327:SF6">
    <property type="entry name" value="PROTEIN LET-653"/>
    <property type="match status" value="1"/>
</dbReference>
<dbReference type="OrthoDB" id="5785192at2759"/>
<evidence type="ECO:0000259" key="2">
    <source>
        <dbReference type="SMART" id="SM00241"/>
    </source>
</evidence>
<dbReference type="Proteomes" id="UP000746747">
    <property type="component" value="Unassembled WGS sequence"/>
</dbReference>
<comment type="caution">
    <text evidence="3">The sequence shown here is derived from an EMBL/GenBank/DDBJ whole genome shotgun (WGS) entry which is preliminary data.</text>
</comment>
<dbReference type="GO" id="GO:0009653">
    <property type="term" value="P:anatomical structure morphogenesis"/>
    <property type="evidence" value="ECO:0007669"/>
    <property type="project" value="TreeGrafter"/>
</dbReference>
<reference evidence="3" key="1">
    <citation type="submission" date="2021-09" db="EMBL/GenBank/DDBJ databases">
        <authorList>
            <consortium name="Pathogen Informatics"/>
        </authorList>
    </citation>
    <scope>NUCLEOTIDE SEQUENCE</scope>
</reference>
<dbReference type="PANTHER" id="PTHR47327">
    <property type="entry name" value="FI18240P1-RELATED"/>
    <property type="match status" value="1"/>
</dbReference>
<accession>A0A8J2ME45</accession>
<proteinExistence type="predicted"/>
<dbReference type="SMART" id="SM00241">
    <property type="entry name" value="ZP"/>
    <property type="match status" value="1"/>
</dbReference>
<evidence type="ECO:0000313" key="3">
    <source>
        <dbReference type="EMBL" id="CAG9540000.1"/>
    </source>
</evidence>
<dbReference type="InterPro" id="IPR052774">
    <property type="entry name" value="Celegans_DevNeuronal_Protein"/>
</dbReference>
<feature type="region of interest" description="Disordered" evidence="1">
    <location>
        <begin position="501"/>
        <end position="532"/>
    </location>
</feature>
<dbReference type="EMBL" id="CAKAEH010001873">
    <property type="protein sequence ID" value="CAG9540000.1"/>
    <property type="molecule type" value="Genomic_DNA"/>
</dbReference>
<keyword evidence="4" id="KW-1185">Reference proteome</keyword>
<dbReference type="InterPro" id="IPR001507">
    <property type="entry name" value="ZP_dom"/>
</dbReference>
<feature type="domain" description="ZP" evidence="2">
    <location>
        <begin position="516"/>
        <end position="788"/>
    </location>
</feature>
<gene>
    <name evidence="3" type="ORF">CJOHNSTONI_LOCUS9551</name>
</gene>
<name>A0A8J2ME45_9BILA</name>
<sequence>GRDMVLEIVVSTDGIEPLFFITSDDLTYQARCPLNEAKRLGQNTDHISSIESDTTNDNFKMIASAHALFSMLANETKYRQLSSISQNLSVKHIVTTEQRKKKIIEETLHLINNTTDINTLTIKLITSTLATIIAATTATTTTTTASAQAATTTTTIIASTSITDATAISTTITATTTIVPTQTVATTTTIASTSITDTTTISTPTTTTIASTSITDTTTISTPTTTTIASTSITDTTTISTPTTTTTLTIATPTLTAIAIAETVKLKPDSTTDEYDENTNSTIGHSRSSTNSKFEIYTSITNKIIPEEIINNENSEKLPRILDVTSAGRSAILPEVTLTSENSGIFSKTEILDNLIATATTTIQKGNDVILNEAEQKHESTKISPINETKNLFLGSNSSTLFTNSHITTLLVPGSSSVTSTTFIDSSSTISTIEALPIIYASNEIIHRQSVYNTIITSDDMIETFSSTLPTTMEFVVPTILSDIEQNSANTETLSSLSSLPSSLSSSSSSSSSSPSSTSSSPSSTSTSSSSSSLTATTMADIIAATTTITLTEITTTTAATTTTATTTLATTLTTAATTTTITPIGTTETTTITAETIRIIHDHPIIATLQVPLSTIVAEKDDNDVSIQSVGEIASTNVTIGSYSANKSIPHVSGTGRATKDAVIFDIFHNGQPVEAVVVGSKITLSFIPYYAIPPIYMSIKGCQVEPIGSLYEWEREPLAIIKDGCQADHVGLVCPPQKTEYGIRVTAESFRYQTTSRVQYSCLVRICPFAPCPMEKCEEVEGCGESNLLSNTFGLRSKRHITIEEIRAALAANPDLQRQIRLMNRFGTQGQTTSEMQQQLIELGGDHVVKKQLVVVNSEDELRYYVRTGDVP</sequence>
<feature type="non-terminal residue" evidence="3">
    <location>
        <position position="1"/>
    </location>
</feature>
<evidence type="ECO:0000313" key="4">
    <source>
        <dbReference type="Proteomes" id="UP000746747"/>
    </source>
</evidence>
<protein>
    <recommendedName>
        <fullName evidence="2">ZP domain-containing protein</fullName>
    </recommendedName>
</protein>
<organism evidence="3 4">
    <name type="scientific">Cercopithifilaria johnstoni</name>
    <dbReference type="NCBI Taxonomy" id="2874296"/>
    <lineage>
        <taxon>Eukaryota</taxon>
        <taxon>Metazoa</taxon>
        <taxon>Ecdysozoa</taxon>
        <taxon>Nematoda</taxon>
        <taxon>Chromadorea</taxon>
        <taxon>Rhabditida</taxon>
        <taxon>Spirurina</taxon>
        <taxon>Spiruromorpha</taxon>
        <taxon>Filarioidea</taxon>
        <taxon>Onchocercidae</taxon>
        <taxon>Cercopithifilaria</taxon>
    </lineage>
</organism>
<evidence type="ECO:0000256" key="1">
    <source>
        <dbReference type="SAM" id="MobiDB-lite"/>
    </source>
</evidence>